<evidence type="ECO:0000313" key="3">
    <source>
        <dbReference type="EMBL" id="SNY00460.1"/>
    </source>
</evidence>
<reference evidence="3" key="1">
    <citation type="submission" date="2017-09" db="EMBL/GenBank/DDBJ databases">
        <authorList>
            <person name="Ehlers B."/>
            <person name="Leendertz F.H."/>
        </authorList>
    </citation>
    <scope>NUCLEOTIDE SEQUENCE [LARGE SCALE GENOMIC DNA]</scope>
    <source>
        <strain evidence="3">WG-1MB</strain>
    </source>
</reference>
<reference evidence="2 5" key="3">
    <citation type="submission" date="2018-02" db="EMBL/GenBank/DDBJ databases">
        <title>Subsurface microbial communities from deep shales in Ohio and West Virginia, USA.</title>
        <authorList>
            <person name="Wrighton K."/>
        </authorList>
    </citation>
    <scope>NUCLEOTIDE SEQUENCE [LARGE SCALE GENOMIC DNA]</scope>
    <source>
        <strain evidence="2 5">DSM 10369</strain>
    </source>
</reference>
<dbReference type="EMBL" id="PVBU01000019">
    <property type="protein sequence ID" value="PQV41798.1"/>
    <property type="molecule type" value="Genomic_DNA"/>
</dbReference>
<dbReference type="Proteomes" id="UP000217726">
    <property type="component" value="Unassembled WGS sequence"/>
</dbReference>
<keyword evidence="1" id="KW-0812">Transmembrane</keyword>
<evidence type="ECO:0000313" key="5">
    <source>
        <dbReference type="Proteomes" id="UP000251060"/>
    </source>
</evidence>
<organism evidence="3 4">
    <name type="scientific">Methanohalophilus euhalobius</name>
    <dbReference type="NCBI Taxonomy" id="51203"/>
    <lineage>
        <taxon>Archaea</taxon>
        <taxon>Methanobacteriati</taxon>
        <taxon>Methanobacteriota</taxon>
        <taxon>Stenosarchaea group</taxon>
        <taxon>Methanomicrobia</taxon>
        <taxon>Methanosarcinales</taxon>
        <taxon>Methanosarcinaceae</taxon>
        <taxon>Methanohalophilus</taxon>
    </lineage>
</organism>
<evidence type="ECO:0000256" key="1">
    <source>
        <dbReference type="SAM" id="Phobius"/>
    </source>
</evidence>
<reference evidence="4" key="2">
    <citation type="submission" date="2017-09" db="EMBL/GenBank/DDBJ databases">
        <authorList>
            <person name="Varghese N."/>
            <person name="Submissions S."/>
        </authorList>
    </citation>
    <scope>NUCLEOTIDE SEQUENCE [LARGE SCALE GENOMIC DNA]</scope>
    <source>
        <strain evidence="4">WG-1MB</strain>
    </source>
</reference>
<dbReference type="RefSeq" id="WP_207891982.1">
    <property type="nucleotide sequence ID" value="NZ_OBDR01000001.1"/>
</dbReference>
<evidence type="ECO:0000313" key="2">
    <source>
        <dbReference type="EMBL" id="PQV41798.1"/>
    </source>
</evidence>
<sequence length="69" mass="7810">MHVEGAEVFTPLLRGFLFLIVNHIALDTMLVDTGILYTFLEPWGWGIAVVVAFKWGVMDALVEYAKQKK</sequence>
<dbReference type="Proteomes" id="UP000251060">
    <property type="component" value="Unassembled WGS sequence"/>
</dbReference>
<keyword evidence="4" id="KW-1185">Reference proteome</keyword>
<dbReference type="EMBL" id="OBDR01000001">
    <property type="protein sequence ID" value="SNY00460.1"/>
    <property type="molecule type" value="Genomic_DNA"/>
</dbReference>
<proteinExistence type="predicted"/>
<dbReference type="AlphaFoldDB" id="A0A285EN57"/>
<protein>
    <submittedName>
        <fullName evidence="3">Uncharacterized protein</fullName>
    </submittedName>
</protein>
<gene>
    <name evidence="2" type="ORF">B0H22_11916</name>
    <name evidence="3" type="ORF">SAMN06295989_101249</name>
</gene>
<keyword evidence="1" id="KW-1133">Transmembrane helix</keyword>
<keyword evidence="1" id="KW-0472">Membrane</keyword>
<dbReference type="OrthoDB" id="125678at2157"/>
<evidence type="ECO:0000313" key="4">
    <source>
        <dbReference type="Proteomes" id="UP000217726"/>
    </source>
</evidence>
<name>A0A285EN57_9EURY</name>
<feature type="transmembrane region" description="Helical" evidence="1">
    <location>
        <begin position="43"/>
        <end position="62"/>
    </location>
</feature>
<accession>A0A285EN57</accession>
<feature type="transmembrane region" description="Helical" evidence="1">
    <location>
        <begin position="12"/>
        <end position="31"/>
    </location>
</feature>